<evidence type="ECO:0000313" key="1">
    <source>
        <dbReference type="EMBL" id="SVE05021.1"/>
    </source>
</evidence>
<dbReference type="AlphaFoldDB" id="A0A383ABK9"/>
<sequence>WEIFANNSFKHNRAGEQLALTLGYWKVIGEDFEQLEMF</sequence>
<reference evidence="1" key="1">
    <citation type="submission" date="2018-05" db="EMBL/GenBank/DDBJ databases">
        <authorList>
            <person name="Lanie J.A."/>
            <person name="Ng W.-L."/>
            <person name="Kazmierczak K.M."/>
            <person name="Andrzejewski T.M."/>
            <person name="Davidsen T.M."/>
            <person name="Wayne K.J."/>
            <person name="Tettelin H."/>
            <person name="Glass J.I."/>
            <person name="Rusch D."/>
            <person name="Podicherti R."/>
            <person name="Tsui H.-C.T."/>
            <person name="Winkler M.E."/>
        </authorList>
    </citation>
    <scope>NUCLEOTIDE SEQUENCE</scope>
</reference>
<dbReference type="EMBL" id="UINC01190727">
    <property type="protein sequence ID" value="SVE05021.1"/>
    <property type="molecule type" value="Genomic_DNA"/>
</dbReference>
<name>A0A383ABK9_9ZZZZ</name>
<organism evidence="1">
    <name type="scientific">marine metagenome</name>
    <dbReference type="NCBI Taxonomy" id="408172"/>
    <lineage>
        <taxon>unclassified sequences</taxon>
        <taxon>metagenomes</taxon>
        <taxon>ecological metagenomes</taxon>
    </lineage>
</organism>
<proteinExistence type="predicted"/>
<gene>
    <name evidence="1" type="ORF">METZ01_LOCUS457875</name>
</gene>
<protein>
    <submittedName>
        <fullName evidence="1">Uncharacterized protein</fullName>
    </submittedName>
</protein>
<accession>A0A383ABK9</accession>
<feature type="non-terminal residue" evidence="1">
    <location>
        <position position="1"/>
    </location>
</feature>